<gene>
    <name evidence="1" type="ORF">M3D15_02385</name>
</gene>
<organism evidence="1 2">
    <name type="scientific">Pseudoclavibacter albus</name>
    <dbReference type="NCBI Taxonomy" id="272241"/>
    <lineage>
        <taxon>Bacteria</taxon>
        <taxon>Bacillati</taxon>
        <taxon>Actinomycetota</taxon>
        <taxon>Actinomycetes</taxon>
        <taxon>Micrococcales</taxon>
        <taxon>Microbacteriaceae</taxon>
        <taxon>Pseudoclavibacter</taxon>
    </lineage>
</organism>
<evidence type="ECO:0000313" key="1">
    <source>
        <dbReference type="EMBL" id="MCT2042193.1"/>
    </source>
</evidence>
<comment type="caution">
    <text evidence="1">The sequence shown here is derived from an EMBL/GenBank/DDBJ whole genome shotgun (WGS) entry which is preliminary data.</text>
</comment>
<evidence type="ECO:0000313" key="2">
    <source>
        <dbReference type="Proteomes" id="UP001525379"/>
    </source>
</evidence>
<accession>A0ABT2HV49</accession>
<dbReference type="EMBL" id="JALXSQ010000005">
    <property type="protein sequence ID" value="MCT2042193.1"/>
    <property type="molecule type" value="Genomic_DNA"/>
</dbReference>
<keyword evidence="2" id="KW-1185">Reference proteome</keyword>
<dbReference type="RefSeq" id="WP_260103824.1">
    <property type="nucleotide sequence ID" value="NZ_JALXSQ010000005.1"/>
</dbReference>
<reference evidence="1 2" key="1">
    <citation type="submission" date="2022-04" db="EMBL/GenBank/DDBJ databases">
        <title>Human microbiome associated bacterial genomes.</title>
        <authorList>
            <person name="Sandstrom S."/>
            <person name="Salamzade R."/>
            <person name="Kalan L.R."/>
        </authorList>
    </citation>
    <scope>NUCLEOTIDE SEQUENCE [LARGE SCALE GENOMIC DNA]</scope>
    <source>
        <strain evidence="2">p3-SID1799</strain>
    </source>
</reference>
<dbReference type="Proteomes" id="UP001525379">
    <property type="component" value="Unassembled WGS sequence"/>
</dbReference>
<name>A0ABT2HV49_9MICO</name>
<protein>
    <submittedName>
        <fullName evidence="1">Uncharacterized protein</fullName>
    </submittedName>
</protein>
<proteinExistence type="predicted"/>
<sequence length="146" mass="15090">MTKLPRRPTPRHPTALAVKRRCATARSASRLAMTGLVVDGAGRVQAANNAQHTAASAARAATNQIHGNVINGGRPELNETSARTAAEHYLTAAGMTGTATIHAGQITVTATNTYETKFLSLIGIQTLTADGHATARLITGPEGDPA</sequence>